<name>A0A0A9BGB3_ARUDO</name>
<dbReference type="InterPro" id="IPR020847">
    <property type="entry name" value="AP_endonuclease_F1_BS"/>
</dbReference>
<feature type="binding site" evidence="5">
    <location>
        <position position="10"/>
    </location>
    <ligand>
        <name>Mg(2+)</name>
        <dbReference type="ChEBI" id="CHEBI:18420"/>
        <label>1</label>
    </ligand>
</feature>
<dbReference type="InterPro" id="IPR036691">
    <property type="entry name" value="Endo/exonu/phosph_ase_sf"/>
</dbReference>
<dbReference type="GO" id="GO:0003906">
    <property type="term" value="F:DNA-(apurinic or apyrimidinic site) endonuclease activity"/>
    <property type="evidence" value="ECO:0007669"/>
    <property type="project" value="TreeGrafter"/>
</dbReference>
<keyword evidence="2 5" id="KW-0479">Metal-binding</keyword>
<dbReference type="EMBL" id="GBRH01234891">
    <property type="protein sequence ID" value="JAD63004.1"/>
    <property type="molecule type" value="Transcribed_RNA"/>
</dbReference>
<evidence type="ECO:0000256" key="3">
    <source>
        <dbReference type="ARBA" id="ARBA00022801"/>
    </source>
</evidence>
<dbReference type="InterPro" id="IPR005135">
    <property type="entry name" value="Endo/exonuclease/phosphatase"/>
</dbReference>
<sequence length="115" mass="12820">MDVSKILVWNVRGLNQRARRDSVREEVNSTRPDIICLQETKLEHVTLRHTLSALGSDYDKFISLPANGTCGGGVLIAWKSTVCQCISTRIDTFTASVQFVAEDGPSWWFMGVYGP</sequence>
<comment type="similarity">
    <text evidence="1">Belongs to the DNA repair enzymes AP/ExoA family.</text>
</comment>
<evidence type="ECO:0000256" key="2">
    <source>
        <dbReference type="ARBA" id="ARBA00022723"/>
    </source>
</evidence>
<dbReference type="PANTHER" id="PTHR22748:SF19">
    <property type="entry name" value="ENDONUCLEASE_EXONUCLEASE_PHOSPHATASE DOMAIN-CONTAINING PROTEIN"/>
    <property type="match status" value="1"/>
</dbReference>
<protein>
    <recommendedName>
        <fullName evidence="6">Endonuclease/exonuclease/phosphatase domain-containing protein</fullName>
    </recommendedName>
</protein>
<feature type="binding site" evidence="5">
    <location>
        <position position="39"/>
    </location>
    <ligand>
        <name>Mg(2+)</name>
        <dbReference type="ChEBI" id="CHEBI:18420"/>
        <label>1</label>
    </ligand>
</feature>
<organism evidence="7">
    <name type="scientific">Arundo donax</name>
    <name type="common">Giant reed</name>
    <name type="synonym">Donax arundinaceus</name>
    <dbReference type="NCBI Taxonomy" id="35708"/>
    <lineage>
        <taxon>Eukaryota</taxon>
        <taxon>Viridiplantae</taxon>
        <taxon>Streptophyta</taxon>
        <taxon>Embryophyta</taxon>
        <taxon>Tracheophyta</taxon>
        <taxon>Spermatophyta</taxon>
        <taxon>Magnoliopsida</taxon>
        <taxon>Liliopsida</taxon>
        <taxon>Poales</taxon>
        <taxon>Poaceae</taxon>
        <taxon>PACMAD clade</taxon>
        <taxon>Arundinoideae</taxon>
        <taxon>Arundineae</taxon>
        <taxon>Arundo</taxon>
    </lineage>
</organism>
<evidence type="ECO:0000256" key="4">
    <source>
        <dbReference type="ARBA" id="ARBA00022842"/>
    </source>
</evidence>
<keyword evidence="3" id="KW-0378">Hydrolase</keyword>
<accession>A0A0A9BGB3</accession>
<evidence type="ECO:0000256" key="1">
    <source>
        <dbReference type="ARBA" id="ARBA00007092"/>
    </source>
</evidence>
<dbReference type="GO" id="GO:0003677">
    <property type="term" value="F:DNA binding"/>
    <property type="evidence" value="ECO:0007669"/>
    <property type="project" value="InterPro"/>
</dbReference>
<evidence type="ECO:0000259" key="6">
    <source>
        <dbReference type="Pfam" id="PF03372"/>
    </source>
</evidence>
<keyword evidence="4 5" id="KW-0460">Magnesium</keyword>
<keyword evidence="5" id="KW-0464">Manganese</keyword>
<reference evidence="7" key="1">
    <citation type="submission" date="2014-09" db="EMBL/GenBank/DDBJ databases">
        <authorList>
            <person name="Magalhaes I.L.F."/>
            <person name="Oliveira U."/>
            <person name="Santos F.R."/>
            <person name="Vidigal T.H.D.A."/>
            <person name="Brescovit A.D."/>
            <person name="Santos A.J."/>
        </authorList>
    </citation>
    <scope>NUCLEOTIDE SEQUENCE</scope>
    <source>
        <tissue evidence="7">Shoot tissue taken approximately 20 cm above the soil surface</tissue>
    </source>
</reference>
<dbReference type="GO" id="GO:0006284">
    <property type="term" value="P:base-excision repair"/>
    <property type="evidence" value="ECO:0007669"/>
    <property type="project" value="TreeGrafter"/>
</dbReference>
<proteinExistence type="inferred from homology"/>
<feature type="domain" description="Endonuclease/exonuclease/phosphatase" evidence="6">
    <location>
        <begin position="8"/>
        <end position="87"/>
    </location>
</feature>
<evidence type="ECO:0000313" key="7">
    <source>
        <dbReference type="EMBL" id="JAD63004.1"/>
    </source>
</evidence>
<dbReference type="PANTHER" id="PTHR22748">
    <property type="entry name" value="AP ENDONUCLEASE"/>
    <property type="match status" value="1"/>
</dbReference>
<dbReference type="Gene3D" id="3.60.10.10">
    <property type="entry name" value="Endonuclease/exonuclease/phosphatase"/>
    <property type="match status" value="1"/>
</dbReference>
<dbReference type="PROSITE" id="PS00726">
    <property type="entry name" value="AP_NUCLEASE_F1_1"/>
    <property type="match status" value="1"/>
</dbReference>
<dbReference type="GO" id="GO:0008081">
    <property type="term" value="F:phosphoric diester hydrolase activity"/>
    <property type="evidence" value="ECO:0007669"/>
    <property type="project" value="TreeGrafter"/>
</dbReference>
<dbReference type="SUPFAM" id="SSF56219">
    <property type="entry name" value="DNase I-like"/>
    <property type="match status" value="1"/>
</dbReference>
<dbReference type="GO" id="GO:0005634">
    <property type="term" value="C:nucleus"/>
    <property type="evidence" value="ECO:0007669"/>
    <property type="project" value="TreeGrafter"/>
</dbReference>
<dbReference type="Pfam" id="PF03372">
    <property type="entry name" value="Exo_endo_phos"/>
    <property type="match status" value="1"/>
</dbReference>
<dbReference type="InterPro" id="IPR004808">
    <property type="entry name" value="AP_endonuc_1"/>
</dbReference>
<dbReference type="AlphaFoldDB" id="A0A0A9BGB3"/>
<evidence type="ECO:0000256" key="5">
    <source>
        <dbReference type="PIRSR" id="PIRSR604808-2"/>
    </source>
</evidence>
<dbReference type="GO" id="GO:0008311">
    <property type="term" value="F:double-stranded DNA 3'-5' DNA exonuclease activity"/>
    <property type="evidence" value="ECO:0007669"/>
    <property type="project" value="TreeGrafter"/>
</dbReference>
<dbReference type="GO" id="GO:0046872">
    <property type="term" value="F:metal ion binding"/>
    <property type="evidence" value="ECO:0007669"/>
    <property type="project" value="UniProtKB-KW"/>
</dbReference>
<comment type="cofactor">
    <cofactor evidence="5">
        <name>Mg(2+)</name>
        <dbReference type="ChEBI" id="CHEBI:18420"/>
    </cofactor>
    <cofactor evidence="5">
        <name>Mn(2+)</name>
        <dbReference type="ChEBI" id="CHEBI:29035"/>
    </cofactor>
    <text evidence="5">Probably binds two magnesium or manganese ions per subunit.</text>
</comment>
<reference evidence="7" key="2">
    <citation type="journal article" date="2015" name="Data Brief">
        <title>Shoot transcriptome of the giant reed, Arundo donax.</title>
        <authorList>
            <person name="Barrero R.A."/>
            <person name="Guerrero F.D."/>
            <person name="Moolhuijzen P."/>
            <person name="Goolsby J.A."/>
            <person name="Tidwell J."/>
            <person name="Bellgard S.E."/>
            <person name="Bellgard M.I."/>
        </authorList>
    </citation>
    <scope>NUCLEOTIDE SEQUENCE</scope>
    <source>
        <tissue evidence="7">Shoot tissue taken approximately 20 cm above the soil surface</tissue>
    </source>
</reference>